<sequence>MNSNYFDQKKNEFLAHIYSANYRDAEDLYKGLAKITFDTREFSELDQKAINQLQQAARRFRTQLAKASPGDFMSTYEKIRKRLAGAVRQETKNVRLVEYDQWAHKIGLTDELTRIMFKTIATLQMSVGCSISCRRCNEWALPGPRKHFSFDAVTRLISKIFSSGNKEFILYCASDPLDWKCGEKDIVDIIRFMAQNGYKPRYGLLTKIPRGSYDVVRRLLALGADIGFSITDKNRLRAERIKNETGAKIEVQHDFDDLLIAAGLDENFTSIKSSITDSYGTEITPEGAFFILPTFTSALYPTGQCRLSVTQDLKFFLKKKTGRDALPVQYFKPLEVVDLDGNEFILDDLMNAQVANILLDNGSDLLTPPGMMNLREYFKTYEHEATMRRKGLLPVIAKGFIKDILLDEEHKEVSTRERYRHFRRMVYDYSRTCRISDVQSLKINAFSFFLKSISKYLKNHPAEAEIVRFLRREDRQRATIGYKELESLSGPFDELIRNRETEIFELFQLLMFKLMEDPDNEQIRRLIMDYPADASDIL</sequence>
<dbReference type="Gene3D" id="3.20.20.70">
    <property type="entry name" value="Aldolase class I"/>
    <property type="match status" value="1"/>
</dbReference>
<proteinExistence type="predicted"/>
<dbReference type="EMBL" id="OJIN01000217">
    <property type="protein sequence ID" value="SPD75737.1"/>
    <property type="molecule type" value="Genomic_DNA"/>
</dbReference>
<reference evidence="1" key="1">
    <citation type="submission" date="2018-01" db="EMBL/GenBank/DDBJ databases">
        <authorList>
            <person name="Regsiter A."/>
            <person name="William W."/>
        </authorList>
    </citation>
    <scope>NUCLEOTIDE SEQUENCE</scope>
    <source>
        <strain evidence="1">TRIP AH-1</strain>
    </source>
</reference>
<organism evidence="1">
    <name type="scientific">uncultured Desulfobacterium sp</name>
    <dbReference type="NCBI Taxonomy" id="201089"/>
    <lineage>
        <taxon>Bacteria</taxon>
        <taxon>Pseudomonadati</taxon>
        <taxon>Thermodesulfobacteriota</taxon>
        <taxon>Desulfobacteria</taxon>
        <taxon>Desulfobacterales</taxon>
        <taxon>Desulfobacteriaceae</taxon>
        <taxon>Desulfobacterium</taxon>
        <taxon>environmental samples</taxon>
    </lineage>
</organism>
<dbReference type="AlphaFoldDB" id="A0A445N205"/>
<gene>
    <name evidence="1" type="ORF">PITCH_A720077</name>
</gene>
<name>A0A445N205_9BACT</name>
<evidence type="ECO:0000313" key="1">
    <source>
        <dbReference type="EMBL" id="SPD75737.1"/>
    </source>
</evidence>
<dbReference type="InterPro" id="IPR058240">
    <property type="entry name" value="rSAM_sf"/>
</dbReference>
<dbReference type="SUPFAM" id="SSF102114">
    <property type="entry name" value="Radical SAM enzymes"/>
    <property type="match status" value="1"/>
</dbReference>
<dbReference type="InterPro" id="IPR013785">
    <property type="entry name" value="Aldolase_TIM"/>
</dbReference>
<accession>A0A445N205</accession>
<protein>
    <submittedName>
        <fullName evidence="1">Uncharacterized protein</fullName>
    </submittedName>
</protein>